<dbReference type="Pfam" id="PF00480">
    <property type="entry name" value="ROK"/>
    <property type="match status" value="1"/>
</dbReference>
<accession>A0A329QMC6</accession>
<dbReference type="InterPro" id="IPR000600">
    <property type="entry name" value="ROK"/>
</dbReference>
<comment type="caution">
    <text evidence="2">The sequence shown here is derived from an EMBL/GenBank/DDBJ whole genome shotgun (WGS) entry which is preliminary data.</text>
</comment>
<dbReference type="Proteomes" id="UP000250642">
    <property type="component" value="Unassembled WGS sequence"/>
</dbReference>
<dbReference type="Gene3D" id="3.30.420.40">
    <property type="match status" value="2"/>
</dbReference>
<dbReference type="CDD" id="cd24068">
    <property type="entry name" value="ASKHA_NBD_ROK_FnNanK-like"/>
    <property type="match status" value="1"/>
</dbReference>
<name>A0A329QMC6_9BACL</name>
<comment type="similarity">
    <text evidence="1">Belongs to the ROK (NagC/XylR) family.</text>
</comment>
<reference evidence="2 3" key="1">
    <citation type="submission" date="2018-04" db="EMBL/GenBank/DDBJ databases">
        <title>Paenibacillus taichungensis Genome sequencing and assembly.</title>
        <authorList>
            <person name="Xu J."/>
            <person name="Rensing C."/>
            <person name="Mazhar H.S."/>
        </authorList>
    </citation>
    <scope>NUCLEOTIDE SEQUENCE [LARGE SCALE GENOMIC DNA]</scope>
    <source>
        <strain evidence="2 3">NC1</strain>
    </source>
</reference>
<gene>
    <name evidence="2" type="ORF">DC345_19250</name>
</gene>
<organism evidence="2 3">
    <name type="scientific">Paenibacillus taichungensis</name>
    <dbReference type="NCBI Taxonomy" id="484184"/>
    <lineage>
        <taxon>Bacteria</taxon>
        <taxon>Bacillati</taxon>
        <taxon>Bacillota</taxon>
        <taxon>Bacilli</taxon>
        <taxon>Bacillales</taxon>
        <taxon>Paenibacillaceae</taxon>
        <taxon>Paenibacillus</taxon>
    </lineage>
</organism>
<evidence type="ECO:0000313" key="3">
    <source>
        <dbReference type="Proteomes" id="UP000250642"/>
    </source>
</evidence>
<evidence type="ECO:0000256" key="1">
    <source>
        <dbReference type="ARBA" id="ARBA00006479"/>
    </source>
</evidence>
<dbReference type="InterPro" id="IPR043129">
    <property type="entry name" value="ATPase_NBD"/>
</dbReference>
<dbReference type="EMBL" id="QEVW01000012">
    <property type="protein sequence ID" value="RAW13490.1"/>
    <property type="molecule type" value="Genomic_DNA"/>
</dbReference>
<dbReference type="PANTHER" id="PTHR18964">
    <property type="entry name" value="ROK (REPRESSOR, ORF, KINASE) FAMILY"/>
    <property type="match status" value="1"/>
</dbReference>
<protein>
    <submittedName>
        <fullName evidence="2">ROK family protein</fullName>
    </submittedName>
</protein>
<sequence length="304" mass="33082">MNILACDIGGTRIKLGLCNTAGDITEYQEYATNAIRGGVQLIERVMELMSVYSKYEAIAVSTAGQVHPVDGSIRYANPNIPNYTGVQVKSILEERFHKPVMVENDVNAAALGEAWVGAGHSFNDFICLTFGTGIGGAIVIERKIYKGFKGSAGEFGHMLMHPVIRSTDTMWDSMYENLASTTALVKKAQEIDSHITSGKDFFAKIDVGGAALETLLHSWVCEVSRGIATLIHIFNPPAVIVGGGIMEQEWLVSRISDCTRELLLDSFKHTEIIPARLGNKAGLIGAASLFLFHQDHVKKNVAKK</sequence>
<evidence type="ECO:0000313" key="2">
    <source>
        <dbReference type="EMBL" id="RAW13490.1"/>
    </source>
</evidence>
<dbReference type="SUPFAM" id="SSF53067">
    <property type="entry name" value="Actin-like ATPase domain"/>
    <property type="match status" value="1"/>
</dbReference>
<proteinExistence type="inferred from homology"/>
<dbReference type="AlphaFoldDB" id="A0A329QMC6"/>
<dbReference type="RefSeq" id="WP_113054440.1">
    <property type="nucleotide sequence ID" value="NZ_CP175536.1"/>
</dbReference>
<dbReference type="PANTHER" id="PTHR18964:SF165">
    <property type="entry name" value="BETA-GLUCOSIDE KINASE"/>
    <property type="match status" value="1"/>
</dbReference>